<dbReference type="InterPro" id="IPR051089">
    <property type="entry name" value="prtT"/>
</dbReference>
<dbReference type="CDD" id="cd12148">
    <property type="entry name" value="fungal_TF_MHR"/>
    <property type="match status" value="1"/>
</dbReference>
<evidence type="ECO:0000256" key="1">
    <source>
        <dbReference type="ARBA" id="ARBA00004123"/>
    </source>
</evidence>
<evidence type="ECO:0000256" key="2">
    <source>
        <dbReference type="ARBA" id="ARBA00023015"/>
    </source>
</evidence>
<dbReference type="AlphaFoldDB" id="A0AAD6CYA5"/>
<evidence type="ECO:0000313" key="7">
    <source>
        <dbReference type="Proteomes" id="UP001220324"/>
    </source>
</evidence>
<evidence type="ECO:0000256" key="3">
    <source>
        <dbReference type="ARBA" id="ARBA00023125"/>
    </source>
</evidence>
<protein>
    <recommendedName>
        <fullName evidence="8">Transcription factor domain-containing protein</fullName>
    </recommendedName>
</protein>
<name>A0AAD6CYA5_9EURO</name>
<comment type="caution">
    <text evidence="6">The sequence shown here is derived from an EMBL/GenBank/DDBJ whole genome shotgun (WGS) entry which is preliminary data.</text>
</comment>
<keyword evidence="7" id="KW-1185">Reference proteome</keyword>
<dbReference type="EMBL" id="JAQIZZ010000003">
    <property type="protein sequence ID" value="KAJ5545569.1"/>
    <property type="molecule type" value="Genomic_DNA"/>
</dbReference>
<keyword evidence="3" id="KW-0238">DNA-binding</keyword>
<keyword evidence="4" id="KW-0804">Transcription</keyword>
<dbReference type="GO" id="GO:0000976">
    <property type="term" value="F:transcription cis-regulatory region binding"/>
    <property type="evidence" value="ECO:0007669"/>
    <property type="project" value="TreeGrafter"/>
</dbReference>
<evidence type="ECO:0008006" key="8">
    <source>
        <dbReference type="Google" id="ProtNLM"/>
    </source>
</evidence>
<dbReference type="GO" id="GO:0000981">
    <property type="term" value="F:DNA-binding transcription factor activity, RNA polymerase II-specific"/>
    <property type="evidence" value="ECO:0007669"/>
    <property type="project" value="TreeGrafter"/>
</dbReference>
<dbReference type="Proteomes" id="UP001220324">
    <property type="component" value="Unassembled WGS sequence"/>
</dbReference>
<reference evidence="6 7" key="1">
    <citation type="journal article" date="2023" name="IMA Fungus">
        <title>Comparative genomic study of the Penicillium genus elucidates a diverse pangenome and 15 lateral gene transfer events.</title>
        <authorList>
            <person name="Petersen C."/>
            <person name="Sorensen T."/>
            <person name="Nielsen M.R."/>
            <person name="Sondergaard T.E."/>
            <person name="Sorensen J.L."/>
            <person name="Fitzpatrick D.A."/>
            <person name="Frisvad J.C."/>
            <person name="Nielsen K.L."/>
        </authorList>
    </citation>
    <scope>NUCLEOTIDE SEQUENCE [LARGE SCALE GENOMIC DNA]</scope>
    <source>
        <strain evidence="6 7">IBT 35679</strain>
    </source>
</reference>
<proteinExistence type="predicted"/>
<evidence type="ECO:0000256" key="4">
    <source>
        <dbReference type="ARBA" id="ARBA00023163"/>
    </source>
</evidence>
<comment type="subcellular location">
    <subcellularLocation>
        <location evidence="1">Nucleus</location>
    </subcellularLocation>
</comment>
<keyword evidence="5" id="KW-0539">Nucleus</keyword>
<evidence type="ECO:0000313" key="6">
    <source>
        <dbReference type="EMBL" id="KAJ5545569.1"/>
    </source>
</evidence>
<dbReference type="PANTHER" id="PTHR31845:SF37">
    <property type="entry name" value="TRANSCRIPTION FACTOR DOMAIN-CONTAINING PROTEIN"/>
    <property type="match status" value="1"/>
</dbReference>
<gene>
    <name evidence="6" type="ORF">N7494_003154</name>
</gene>
<keyword evidence="2" id="KW-0805">Transcription regulation</keyword>
<sequence>MVSKKTGASIPSDSCKCAYNLLSGRKIEALEAEIKEFRASSGDTFQLPLERDANSRSASVTDDEDGKDVVHRKCLSVETAQTYLQVFRTVMTPHFPFVIIRPDVSVHHLRQERPFLFLAILATASYDNMPLQRFLGAEVKKAVSSRMILNGEISFDLLQGLLVFLAWSHYHTKPHRYTQYLQLAISIIIELRLDRAPHVKTWKTGLKFRDEHTYDRASWNNDEKRAVIGCYYLSSSIAILLQKHSTFSYVPYIEEYCQSLHDANEHPLDHYILHIVQLQQIAEKIDRLSASHTDELVRPGSGAELYVTSIREDLSTFHKGLPFDLHDSPLLAFHFQSTGLCLYQIGLNMTDQQPPSTLIAINSRILREELSNAAVNAVDSILSLYLSLPPKSELGFTNAQWIQLGFAMLIGYRYTAASQISERTEAYSRTLALLQQRVGALSTRSVDHNGDRDCFVEFRGRIIHIQNRLDGAKKDDKTSESLKLIDPGRILQDASSAEWNDLPQELLGIMEDYQWPDNFLLDNPVEEILNTW</sequence>
<dbReference type="GO" id="GO:0005634">
    <property type="term" value="C:nucleus"/>
    <property type="evidence" value="ECO:0007669"/>
    <property type="project" value="UniProtKB-SubCell"/>
</dbReference>
<evidence type="ECO:0000256" key="5">
    <source>
        <dbReference type="ARBA" id="ARBA00023242"/>
    </source>
</evidence>
<accession>A0AAD6CYA5</accession>
<dbReference type="PANTHER" id="PTHR31845">
    <property type="entry name" value="FINGER DOMAIN PROTEIN, PUTATIVE-RELATED"/>
    <property type="match status" value="1"/>
</dbReference>
<organism evidence="6 7">
    <name type="scientific">Penicillium frequentans</name>
    <dbReference type="NCBI Taxonomy" id="3151616"/>
    <lineage>
        <taxon>Eukaryota</taxon>
        <taxon>Fungi</taxon>
        <taxon>Dikarya</taxon>
        <taxon>Ascomycota</taxon>
        <taxon>Pezizomycotina</taxon>
        <taxon>Eurotiomycetes</taxon>
        <taxon>Eurotiomycetidae</taxon>
        <taxon>Eurotiales</taxon>
        <taxon>Aspergillaceae</taxon>
        <taxon>Penicillium</taxon>
    </lineage>
</organism>